<name>A0AAW1KY42_SAPOF</name>
<dbReference type="EMBL" id="JBDFQZ010000005">
    <property type="protein sequence ID" value="KAK9725321.1"/>
    <property type="molecule type" value="Genomic_DNA"/>
</dbReference>
<protein>
    <submittedName>
        <fullName evidence="1">Uncharacterized protein</fullName>
    </submittedName>
</protein>
<accession>A0AAW1KY42</accession>
<gene>
    <name evidence="1" type="ORF">RND81_05G136700</name>
</gene>
<dbReference type="Proteomes" id="UP001443914">
    <property type="component" value="Unassembled WGS sequence"/>
</dbReference>
<keyword evidence="2" id="KW-1185">Reference proteome</keyword>
<proteinExistence type="predicted"/>
<evidence type="ECO:0000313" key="2">
    <source>
        <dbReference type="Proteomes" id="UP001443914"/>
    </source>
</evidence>
<sequence>MGRQRKSSSFFDLFRSCCSSGRDETSWDEQGTTYGRRIYASDEDRGYWVGEPGIDHRASAFIARFHETRRTGAEAVVY</sequence>
<organism evidence="1 2">
    <name type="scientific">Saponaria officinalis</name>
    <name type="common">Common soapwort</name>
    <name type="synonym">Lychnis saponaria</name>
    <dbReference type="NCBI Taxonomy" id="3572"/>
    <lineage>
        <taxon>Eukaryota</taxon>
        <taxon>Viridiplantae</taxon>
        <taxon>Streptophyta</taxon>
        <taxon>Embryophyta</taxon>
        <taxon>Tracheophyta</taxon>
        <taxon>Spermatophyta</taxon>
        <taxon>Magnoliopsida</taxon>
        <taxon>eudicotyledons</taxon>
        <taxon>Gunneridae</taxon>
        <taxon>Pentapetalae</taxon>
        <taxon>Caryophyllales</taxon>
        <taxon>Caryophyllaceae</taxon>
        <taxon>Caryophylleae</taxon>
        <taxon>Saponaria</taxon>
    </lineage>
</organism>
<evidence type="ECO:0000313" key="1">
    <source>
        <dbReference type="EMBL" id="KAK9725321.1"/>
    </source>
</evidence>
<dbReference type="PANTHER" id="PTHR33511">
    <property type="entry name" value="OS06G0632400 PROTEIN"/>
    <property type="match status" value="1"/>
</dbReference>
<dbReference type="AlphaFoldDB" id="A0AAW1KY42"/>
<comment type="caution">
    <text evidence="1">The sequence shown here is derived from an EMBL/GenBank/DDBJ whole genome shotgun (WGS) entry which is preliminary data.</text>
</comment>
<reference evidence="1" key="1">
    <citation type="submission" date="2024-03" db="EMBL/GenBank/DDBJ databases">
        <title>WGS assembly of Saponaria officinalis var. Norfolk2.</title>
        <authorList>
            <person name="Jenkins J."/>
            <person name="Shu S."/>
            <person name="Grimwood J."/>
            <person name="Barry K."/>
            <person name="Goodstein D."/>
            <person name="Schmutz J."/>
            <person name="Leebens-Mack J."/>
            <person name="Osbourn A."/>
        </authorList>
    </citation>
    <scope>NUCLEOTIDE SEQUENCE [LARGE SCALE GENOMIC DNA]</scope>
    <source>
        <strain evidence="1">JIC</strain>
    </source>
</reference>